<gene>
    <name evidence="1" type="ORF">LCGC14_2839300</name>
</gene>
<reference evidence="1" key="1">
    <citation type="journal article" date="2015" name="Nature">
        <title>Complex archaea that bridge the gap between prokaryotes and eukaryotes.</title>
        <authorList>
            <person name="Spang A."/>
            <person name="Saw J.H."/>
            <person name="Jorgensen S.L."/>
            <person name="Zaremba-Niedzwiedzka K."/>
            <person name="Martijn J."/>
            <person name="Lind A.E."/>
            <person name="van Eijk R."/>
            <person name="Schleper C."/>
            <person name="Guy L."/>
            <person name="Ettema T.J."/>
        </authorList>
    </citation>
    <scope>NUCLEOTIDE SEQUENCE</scope>
</reference>
<comment type="caution">
    <text evidence="1">The sequence shown here is derived from an EMBL/GenBank/DDBJ whole genome shotgun (WGS) entry which is preliminary data.</text>
</comment>
<sequence>GLEALFHYRRRYDEELRIFLEKPLHDWASHPASSMIYSDIAISKGLCGTNKSITKEQITKWNKKYRRTG</sequence>
<name>A0A0F8YYF3_9ZZZZ</name>
<evidence type="ECO:0000313" key="1">
    <source>
        <dbReference type="EMBL" id="KKK78865.1"/>
    </source>
</evidence>
<accession>A0A0F8YYF3</accession>
<feature type="non-terminal residue" evidence="1">
    <location>
        <position position="1"/>
    </location>
</feature>
<organism evidence="1">
    <name type="scientific">marine sediment metagenome</name>
    <dbReference type="NCBI Taxonomy" id="412755"/>
    <lineage>
        <taxon>unclassified sequences</taxon>
        <taxon>metagenomes</taxon>
        <taxon>ecological metagenomes</taxon>
    </lineage>
</organism>
<dbReference type="EMBL" id="LAZR01054292">
    <property type="protein sequence ID" value="KKK78865.1"/>
    <property type="molecule type" value="Genomic_DNA"/>
</dbReference>
<dbReference type="AlphaFoldDB" id="A0A0F8YYF3"/>
<proteinExistence type="predicted"/>
<protein>
    <submittedName>
        <fullName evidence="1">Uncharacterized protein</fullName>
    </submittedName>
</protein>